<proteinExistence type="predicted"/>
<dbReference type="PROSITE" id="PS51257">
    <property type="entry name" value="PROKAR_LIPOPROTEIN"/>
    <property type="match status" value="1"/>
</dbReference>
<dbReference type="Gene3D" id="2.60.40.2620">
    <property type="entry name" value="Fimbrillin-like"/>
    <property type="match status" value="1"/>
</dbReference>
<name>A0A3L8AF36_9BACE</name>
<sequence length="680" mass="73164">MKKQYIFPVLGLCAAFLATACSDDNYAQTDFTRPAGGNQIFLNCQSQLGDNKTVWAADSKIGFFCEQTKTVNLAVGVAAPYVGQIEGLFYTQVVWGKETGEHIFYAYIPYNKDNTSAKAVAGVLSNSQLQSGTSNAHLTNTVLMYATAKSAEVETAVPMTFRHALGYLDISCKTSAKYVGWKVKSIEFSTEDGIALAGDYKFDLTTSQFAIADGSSKIELRVDNAPVLAANEVFHGYMSMNPIDLSAKQCNVKVAIEKAGEDDLSLTGRIASVNILAGDINTLNLELDNLTAELLEDLSIDLSATETANCYVAGKAGQEYRFKATVMGNGAITPAVEGDDTKKGITPSPLAPASASILWQSERSLISGVKLKNDYIYFTLNGSEETALKAGNAVIAAYDGAGMIVWSWHIWVTDVDLDAKVQTYTVHADYSAYPAFQSPMMMDRNLGATDDKLWSAATDPKGSHGLFYQWGRKDPIIGPSDGEANAHATVYDKDNEVVSWDFTVTTLISREDIAKYPMKYIKGDNWLNEDAYDLWGNSTVYATGGGDGSIGSKSIYDPCPPGYRVPHPYVWSGFTSTISGGNHKTGAVTTSASGDITKQGGVTFANGGTVIYPSTGFINNGALQRVAPAGNGCVSLWSNAAAKKDFGAQFYYDTTNCNTPKGNKRTFGFGVRCMRDNTAN</sequence>
<dbReference type="Pfam" id="PF13149">
    <property type="entry name" value="Mfa_like_1"/>
    <property type="match status" value="1"/>
</dbReference>
<organism evidence="2 3">
    <name type="scientific">Bacteroides acidifaciens</name>
    <dbReference type="NCBI Taxonomy" id="85831"/>
    <lineage>
        <taxon>Bacteria</taxon>
        <taxon>Pseudomonadati</taxon>
        <taxon>Bacteroidota</taxon>
        <taxon>Bacteroidia</taxon>
        <taxon>Bacteroidales</taxon>
        <taxon>Bacteroidaceae</taxon>
        <taxon>Bacteroides</taxon>
    </lineage>
</organism>
<evidence type="ECO:0000313" key="2">
    <source>
        <dbReference type="EMBL" id="RLT81662.1"/>
    </source>
</evidence>
<evidence type="ECO:0000313" key="3">
    <source>
        <dbReference type="Proteomes" id="UP000267159"/>
    </source>
</evidence>
<feature type="chain" id="PRO_5018295709" description="Fimbrillin family protein" evidence="1">
    <location>
        <begin position="21"/>
        <end position="680"/>
    </location>
</feature>
<feature type="signal peptide" evidence="1">
    <location>
        <begin position="1"/>
        <end position="20"/>
    </location>
</feature>
<reference evidence="2 3" key="1">
    <citation type="submission" date="2018-09" db="EMBL/GenBank/DDBJ databases">
        <title>Murine metabolic-syndrome-specific gut microbial biobank.</title>
        <authorList>
            <person name="Liu C."/>
        </authorList>
    </citation>
    <scope>NUCLEOTIDE SEQUENCE [LARGE SCALE GENOMIC DNA]</scope>
    <source>
        <strain evidence="2 3">0.1X-D8-26</strain>
    </source>
</reference>
<dbReference type="InterPro" id="IPR042278">
    <property type="entry name" value="Mfa-like_1_N"/>
</dbReference>
<dbReference type="EMBL" id="RAZM01000002">
    <property type="protein sequence ID" value="RLT81662.1"/>
    <property type="molecule type" value="Genomic_DNA"/>
</dbReference>
<dbReference type="InterPro" id="IPR025049">
    <property type="entry name" value="Mfa-like_1"/>
</dbReference>
<comment type="caution">
    <text evidence="2">The sequence shown here is derived from an EMBL/GenBank/DDBJ whole genome shotgun (WGS) entry which is preliminary data.</text>
</comment>
<keyword evidence="1" id="KW-0732">Signal</keyword>
<dbReference type="Proteomes" id="UP000267159">
    <property type="component" value="Unassembled WGS sequence"/>
</dbReference>
<evidence type="ECO:0008006" key="4">
    <source>
        <dbReference type="Google" id="ProtNLM"/>
    </source>
</evidence>
<dbReference type="AlphaFoldDB" id="A0A3L8AF36"/>
<evidence type="ECO:0000256" key="1">
    <source>
        <dbReference type="SAM" id="SignalP"/>
    </source>
</evidence>
<dbReference type="CDD" id="cd13120">
    <property type="entry name" value="BF2867_like_N"/>
    <property type="match status" value="1"/>
</dbReference>
<gene>
    <name evidence="2" type="ORF">D7Y07_01115</name>
</gene>
<dbReference type="RefSeq" id="WP_121765234.1">
    <property type="nucleotide sequence ID" value="NZ_CAMRUR010000158.1"/>
</dbReference>
<dbReference type="STRING" id="1235814.GCA_000613385_00933"/>
<accession>A0A3L8AF36</accession>
<protein>
    <recommendedName>
        <fullName evidence="4">Fimbrillin family protein</fullName>
    </recommendedName>
</protein>